<organism evidence="2 3">
    <name type="scientific">Methanosarcina mazei WWM610</name>
    <dbReference type="NCBI Taxonomy" id="1434117"/>
    <lineage>
        <taxon>Archaea</taxon>
        <taxon>Methanobacteriati</taxon>
        <taxon>Methanobacteriota</taxon>
        <taxon>Stenosarchaea group</taxon>
        <taxon>Methanomicrobia</taxon>
        <taxon>Methanosarcinales</taxon>
        <taxon>Methanosarcinaceae</taxon>
        <taxon>Methanosarcina</taxon>
    </lineage>
</organism>
<dbReference type="EMBL" id="CP009509">
    <property type="protein sequence ID" value="AKB39565.1"/>
    <property type="molecule type" value="Genomic_DNA"/>
</dbReference>
<dbReference type="Gene3D" id="3.40.50.150">
    <property type="entry name" value="Vaccinia Virus protein VP39"/>
    <property type="match status" value="1"/>
</dbReference>
<accession>A0A0E3PWC0</accession>
<dbReference type="Proteomes" id="UP000033058">
    <property type="component" value="Chromosome"/>
</dbReference>
<proteinExistence type="predicted"/>
<evidence type="ECO:0000313" key="2">
    <source>
        <dbReference type="EMBL" id="AKB39565.1"/>
    </source>
</evidence>
<dbReference type="GO" id="GO:0008168">
    <property type="term" value="F:methyltransferase activity"/>
    <property type="evidence" value="ECO:0007669"/>
    <property type="project" value="UniProtKB-KW"/>
</dbReference>
<dbReference type="GO" id="GO:0032259">
    <property type="term" value="P:methylation"/>
    <property type="evidence" value="ECO:0007669"/>
    <property type="project" value="UniProtKB-KW"/>
</dbReference>
<dbReference type="PANTHER" id="PTHR43861">
    <property type="entry name" value="TRANS-ACONITATE 2-METHYLTRANSFERASE-RELATED"/>
    <property type="match status" value="1"/>
</dbReference>
<evidence type="ECO:0000259" key="1">
    <source>
        <dbReference type="Pfam" id="PF08242"/>
    </source>
</evidence>
<sequence length="245" mass="28481">MGLRQTYKEFIDMTPEIPPKNFTPHLPEDYDARISGVLPYYSSFHQETINLVKSLPSSPKIWMDTGCGTGSLINKAIEEFLDTKFLLLDPSESMLEQAKGKLSFYPDGKVEFLKASSTQEFSQELEEKPDVITAIQCHHYLSLEDRSRATRVCYNLLKEGGIYITFENIRPLTEEGVAVGKRYWGKFQSLHGRKEKEIQTHLERFDTEYFPITVEEHLKLLRDTGFRTVELFWYSYMQAGFYCIK</sequence>
<dbReference type="HOGENOM" id="CLU_1243991_0_0_2"/>
<dbReference type="PANTHER" id="PTHR43861:SF1">
    <property type="entry name" value="TRANS-ACONITATE 2-METHYLTRANSFERASE"/>
    <property type="match status" value="1"/>
</dbReference>
<name>A0A0E3PWC0_METMZ</name>
<gene>
    <name evidence="2" type="ORF">MSMAW_0574</name>
</gene>
<protein>
    <submittedName>
        <fullName evidence="2">SAM-dependent methyltransferase</fullName>
    </submittedName>
</protein>
<dbReference type="Pfam" id="PF08242">
    <property type="entry name" value="Methyltransf_12"/>
    <property type="match status" value="1"/>
</dbReference>
<keyword evidence="2" id="KW-0808">Transferase</keyword>
<dbReference type="AlphaFoldDB" id="A0A0E3PWC0"/>
<dbReference type="InterPro" id="IPR029063">
    <property type="entry name" value="SAM-dependent_MTases_sf"/>
</dbReference>
<evidence type="ECO:0000313" key="3">
    <source>
        <dbReference type="Proteomes" id="UP000033058"/>
    </source>
</evidence>
<dbReference type="RefSeq" id="WP_230625104.1">
    <property type="nucleotide sequence ID" value="NZ_CP009509.1"/>
</dbReference>
<feature type="domain" description="Methyltransferase type 12" evidence="1">
    <location>
        <begin position="63"/>
        <end position="162"/>
    </location>
</feature>
<keyword evidence="2" id="KW-0489">Methyltransferase</keyword>
<dbReference type="InterPro" id="IPR013217">
    <property type="entry name" value="Methyltransf_12"/>
</dbReference>
<dbReference type="PATRIC" id="fig|1434117.4.peg.703"/>
<dbReference type="SUPFAM" id="SSF53335">
    <property type="entry name" value="S-adenosyl-L-methionine-dependent methyltransferases"/>
    <property type="match status" value="1"/>
</dbReference>
<dbReference type="GeneID" id="24850194"/>
<reference evidence="2 3" key="1">
    <citation type="submission" date="2014-07" db="EMBL/GenBank/DDBJ databases">
        <title>Methanogenic archaea and the global carbon cycle.</title>
        <authorList>
            <person name="Henriksen J.R."/>
            <person name="Luke J."/>
            <person name="Reinhart S."/>
            <person name="Benedict M.N."/>
            <person name="Youngblut N.D."/>
            <person name="Metcalf M.E."/>
            <person name="Whitaker R.J."/>
            <person name="Metcalf W.W."/>
        </authorList>
    </citation>
    <scope>NUCLEOTIDE SEQUENCE [LARGE SCALE GENOMIC DNA]</scope>
    <source>
        <strain evidence="2 3">WWM610</strain>
    </source>
</reference>
<dbReference type="CDD" id="cd02440">
    <property type="entry name" value="AdoMet_MTases"/>
    <property type="match status" value="1"/>
</dbReference>